<dbReference type="Proteomes" id="UP000232163">
    <property type="component" value="Unassembled WGS sequence"/>
</dbReference>
<accession>A0A2N9VU31</accession>
<sequence>MGVTMYPRASEAGNGTGCYFDRTPEKLVLEGYRRWAAGFETGSVIAWEMAYGLYSELLGSRNGNRALSELSFFIRTLRHCALCPLKTFPFGSHHVCREECLTLGLIAGLQNCDMVAARTCLNAMACPSRQEEVENAAITFAETLVELDQVLLPIPKSAIDDIISRPLRAKYH</sequence>
<dbReference type="EMBL" id="MZMT01000049">
    <property type="protein sequence ID" value="PIO42999.1"/>
    <property type="molecule type" value="Genomic_DNA"/>
</dbReference>
<name>A0A2N9VU31_9HYPH</name>
<dbReference type="AlphaFoldDB" id="A0A2N9VU31"/>
<evidence type="ECO:0000313" key="1">
    <source>
        <dbReference type="EMBL" id="PIO42999.1"/>
    </source>
</evidence>
<comment type="caution">
    <text evidence="1">The sequence shown here is derived from an EMBL/GenBank/DDBJ whole genome shotgun (WGS) entry which is preliminary data.</text>
</comment>
<reference evidence="2" key="1">
    <citation type="journal article" date="2017" name="Int J Environ Stud">
        <title>Does the Miocene-Pliocene relict legume Oxytropis triphylla form nitrogen-fixing nodules with a combination of bacterial strains?</title>
        <authorList>
            <person name="Safronova V."/>
            <person name="Belimov A."/>
            <person name="Sazanova A."/>
            <person name="Kuznetsova I."/>
            <person name="Popova J."/>
            <person name="Andronov E."/>
            <person name="Verkhozina A."/>
            <person name="Tikhonovich I."/>
        </authorList>
    </citation>
    <scope>NUCLEOTIDE SEQUENCE [LARGE SCALE GENOMIC DNA]</scope>
    <source>
        <strain evidence="2">Tri-38</strain>
    </source>
</reference>
<evidence type="ECO:0000313" key="2">
    <source>
        <dbReference type="Proteomes" id="UP000232163"/>
    </source>
</evidence>
<gene>
    <name evidence="1" type="ORF">B5P45_21480</name>
</gene>
<protein>
    <submittedName>
        <fullName evidence="1">Uncharacterized protein</fullName>
    </submittedName>
</protein>
<keyword evidence="2" id="KW-1185">Reference proteome</keyword>
<proteinExistence type="predicted"/>
<organism evidence="1 2">
    <name type="scientific">Phyllobacterium zundukense</name>
    <dbReference type="NCBI Taxonomy" id="1867719"/>
    <lineage>
        <taxon>Bacteria</taxon>
        <taxon>Pseudomonadati</taxon>
        <taxon>Pseudomonadota</taxon>
        <taxon>Alphaproteobacteria</taxon>
        <taxon>Hyphomicrobiales</taxon>
        <taxon>Phyllobacteriaceae</taxon>
        <taxon>Phyllobacterium</taxon>
    </lineage>
</organism>
<dbReference type="KEGG" id="pht:BLM14_16615"/>